<dbReference type="InterPro" id="IPR043797">
    <property type="entry name" value="MupG_N"/>
</dbReference>
<reference evidence="3 4" key="1">
    <citation type="journal article" date="2019" name="Nat. Med.">
        <title>Preventing dysbiosis of the neonatal mouse intestinal microbiome protects against late-onset sepsis.</title>
        <authorList>
            <person name="Singer J.R."/>
            <person name="Blosser E.G."/>
            <person name="Zindl C.L."/>
            <person name="Silberger D.J."/>
            <person name="Conlan S."/>
            <person name="Laufer V.A."/>
            <person name="DiToro D."/>
            <person name="Deming C."/>
            <person name="Kumar R."/>
            <person name="Morrow C.D."/>
            <person name="Segre J.A."/>
            <person name="Gray M.J."/>
            <person name="Randolph D.A."/>
            <person name="Weaver C.T."/>
        </authorList>
    </citation>
    <scope>NUCLEOTIDE SEQUENCE [LARGE SCALE GENOMIC DNA]</scope>
    <source>
        <strain evidence="3 4">V10</strain>
    </source>
</reference>
<dbReference type="Pfam" id="PF19200">
    <property type="entry name" value="MupG_N"/>
    <property type="match status" value="1"/>
</dbReference>
<organism evidence="3 4">
    <name type="scientific">Ligilactobacillus murinus</name>
    <dbReference type="NCBI Taxonomy" id="1622"/>
    <lineage>
        <taxon>Bacteria</taxon>
        <taxon>Bacillati</taxon>
        <taxon>Bacillota</taxon>
        <taxon>Bacilli</taxon>
        <taxon>Lactobacillales</taxon>
        <taxon>Lactobacillaceae</taxon>
        <taxon>Ligilactobacillus</taxon>
    </lineage>
</organism>
<evidence type="ECO:0000313" key="4">
    <source>
        <dbReference type="Proteomes" id="UP000463931"/>
    </source>
</evidence>
<feature type="domain" description="6-phospho-N-acetylmuramidase N-terminal" evidence="2">
    <location>
        <begin position="3"/>
        <end position="230"/>
    </location>
</feature>
<dbReference type="AlphaFoldDB" id="A0AAE6WEB5"/>
<evidence type="ECO:0000313" key="3">
    <source>
        <dbReference type="EMBL" id="QIA88991.1"/>
    </source>
</evidence>
<dbReference type="Gene3D" id="3.20.20.70">
    <property type="entry name" value="Aldolase class I"/>
    <property type="match status" value="1"/>
</dbReference>
<protein>
    <submittedName>
        <fullName evidence="3">DUF871 domain-containing protein</fullName>
    </submittedName>
</protein>
<accession>A0AAE6WEB5</accession>
<dbReference type="Pfam" id="PF05913">
    <property type="entry name" value="MupG_C"/>
    <property type="match status" value="1"/>
</dbReference>
<dbReference type="Proteomes" id="UP000463931">
    <property type="component" value="Chromosome"/>
</dbReference>
<dbReference type="SUPFAM" id="SSF50891">
    <property type="entry name" value="Cyclophilin-like"/>
    <property type="match status" value="1"/>
</dbReference>
<name>A0AAE6WEB5_9LACO</name>
<proteinExistence type="predicted"/>
<evidence type="ECO:0000259" key="1">
    <source>
        <dbReference type="Pfam" id="PF05913"/>
    </source>
</evidence>
<dbReference type="SUPFAM" id="SSF51445">
    <property type="entry name" value="(Trans)glycosidases"/>
    <property type="match status" value="1"/>
</dbReference>
<dbReference type="PANTHER" id="PTHR38435:SF2">
    <property type="entry name" value="DUF871 DOMAIN-CONTAINING PROTEIN"/>
    <property type="match status" value="1"/>
</dbReference>
<dbReference type="InterPro" id="IPR008589">
    <property type="entry name" value="MupG"/>
</dbReference>
<dbReference type="Gene3D" id="2.40.100.10">
    <property type="entry name" value="Cyclophilin-like"/>
    <property type="match status" value="1"/>
</dbReference>
<dbReference type="InterPro" id="IPR013785">
    <property type="entry name" value="Aldolase_TIM"/>
</dbReference>
<dbReference type="InterPro" id="IPR017853">
    <property type="entry name" value="GH"/>
</dbReference>
<dbReference type="InterPro" id="IPR043894">
    <property type="entry name" value="MupG_C"/>
</dbReference>
<dbReference type="RefSeq" id="WP_163587715.1">
    <property type="nucleotide sequence ID" value="NZ_CP040852.1"/>
</dbReference>
<dbReference type="EMBL" id="CP040852">
    <property type="protein sequence ID" value="QIA88991.1"/>
    <property type="molecule type" value="Genomic_DNA"/>
</dbReference>
<feature type="domain" description="6-phospho-N-acetylmuramidase C-terminal" evidence="1">
    <location>
        <begin position="252"/>
        <end position="346"/>
    </location>
</feature>
<dbReference type="InterPro" id="IPR029000">
    <property type="entry name" value="Cyclophilin-like_dom_sf"/>
</dbReference>
<sequence length="359" mass="40180">MNGFSVFMDRDIDAATELYIKQMAKAGFDGIFTSLHIPEDDPKQYKKRLAKLGALAQKNHLDLMVDIAGDALFKAGFSLEQISELKKLGVTGLRADDQLSLQAIAQLSHEIFIGLNASTLIKDELLKLKELDADLTQIIAWHNYYPHPETGLDNSYFCKQNAFLKQNDLQVVAFIPGDDRLRYPLYQGLPTLESQRYLKPLLAYLELKALGVDGIYIGDSGLLPDSQKQFASLLNAGLIVLHAKRKTNDFSRVIGQHQNRKDVARDVIRSAAARLKVSEPILPENTTFRAKGALTLDNCDYGRYMGEFQLVKHDLKADPRVNVIGQVIEVELELLAYIGAGQRFEIVEVKNNGSNEFNN</sequence>
<gene>
    <name evidence="3" type="ORF">FEE40_01600</name>
</gene>
<dbReference type="PANTHER" id="PTHR38435">
    <property type="match status" value="1"/>
</dbReference>
<evidence type="ECO:0000259" key="2">
    <source>
        <dbReference type="Pfam" id="PF19200"/>
    </source>
</evidence>